<keyword evidence="2" id="KW-0964">Secreted</keyword>
<keyword evidence="4" id="KW-1133">Transmembrane helix</keyword>
<name>A0ABD0XB43_UMBPY</name>
<protein>
    <submittedName>
        <fullName evidence="5">Uncharacterized protein</fullName>
    </submittedName>
</protein>
<feature type="compositionally biased region" description="Low complexity" evidence="3">
    <location>
        <begin position="350"/>
        <end position="370"/>
    </location>
</feature>
<evidence type="ECO:0000313" key="6">
    <source>
        <dbReference type="Proteomes" id="UP001557470"/>
    </source>
</evidence>
<evidence type="ECO:0000256" key="2">
    <source>
        <dbReference type="ARBA" id="ARBA00022525"/>
    </source>
</evidence>
<dbReference type="GO" id="GO:0005576">
    <property type="term" value="C:extracellular region"/>
    <property type="evidence" value="ECO:0007669"/>
    <property type="project" value="UniProtKB-SubCell"/>
</dbReference>
<gene>
    <name evidence="5" type="ORF">UPYG_G00069000</name>
</gene>
<feature type="region of interest" description="Disordered" evidence="3">
    <location>
        <begin position="346"/>
        <end position="370"/>
    </location>
</feature>
<feature type="compositionally biased region" description="Low complexity" evidence="3">
    <location>
        <begin position="13"/>
        <end position="142"/>
    </location>
</feature>
<keyword evidence="6" id="KW-1185">Reference proteome</keyword>
<keyword evidence="4" id="KW-0472">Membrane</keyword>
<feature type="region of interest" description="Disordered" evidence="3">
    <location>
        <begin position="1"/>
        <end position="142"/>
    </location>
</feature>
<accession>A0ABD0XB43</accession>
<evidence type="ECO:0000313" key="5">
    <source>
        <dbReference type="EMBL" id="KAL1006188.1"/>
    </source>
</evidence>
<feature type="region of interest" description="Disordered" evidence="3">
    <location>
        <begin position="155"/>
        <end position="311"/>
    </location>
</feature>
<comment type="caution">
    <text evidence="5">The sequence shown here is derived from an EMBL/GenBank/DDBJ whole genome shotgun (WGS) entry which is preliminary data.</text>
</comment>
<proteinExistence type="predicted"/>
<sequence length="1603" mass="170717">MTAAPATTGVEVSTTNSASSTTTTSGRTTTKEYVTTTTASPTTNAGASRTTTYSPATTTAGPTTTTSSPKKNTAASTTPTMPSTTNASPTTTTASPTTTIASPTTTTASPTKNTAASTTITAASTTPTEPSTTTASPTTATASHVTSLASLTTNKAASTTNKAASTTTTAASTTTTEPSTTTASPTTTSPTTTSASPTTNTAAFKTITAASTTTTEPSKTTDYPKTTTVTPTTTTAASIITTVPSTTTASPTSMTAAPTKRVDATTTTASPTIATSASTTTTEPSITTTYPTTTPAAPTTPTPSSTTNTPANIITTAASTTNPEPSTATAFRTTTTVAPITTIVDRKSTKASPTTTTAASTTTTEPSTTTPTITAAITTRVDTTTTTAFPTTTTASPTTTAFSITTKEALTTPAVSEHITLVSKTTTYVQTEIIKTATTSTPFFPSATAVVSNIAASTTMYSTASLTSTPKLGTVLVDVRLMFHVNSSVPTTVDVLGFVNQQLFNQFINQTTLQNATYIKLGDTSFAIDLDFQITNVTLEETLTTNHTLAFTSQTYNNINDSVKSLLFKIVSAPDGEQFDFPNFTFTVVDDQIRADVVYAYNAADINNPSVFIENILQVSSLVTSTIAPTTTAAATTATSLPSVTPTTRQDTVLVSVRLMFHVNSSVPTTVDVLGFVNQQLFNQFLNQTTLHNATYIKLGDTSFAIDLDFQITNVTLEETLTPNHTLAFTSQTYNNINDSVKSLLFQIVSAPDGEQFDVPNFTFTVVDDQIRADVVYAYNAADINNPSVFIENILQVSSLVTSTIAPTTTAAATTATSLPSVTPTTRQDTMLVSVRLMFHVNSSVPTTVDVLGFVNQQLFNQFLNQTTLQNATYIKLGDTSFAIDLDFQITNVTLEETMTPNHTLAFTSQTYNNINDSVKSLLFQIVSAPDGEQFDVPNFTFTVVDDQIKADVVYAYNAADINNPSVFIENILQVSSLVTSTIAPTTTAASTTATSLPSVTPTTRQDTVLVSVRLMFHVNSSVPTSVDVLGFVNQQLFNQFLNQTTLQHATYIKLGDTSFAIDLDFQITNVPLEETLTPNHTLAFTSQTYNNINDSVKSLLFKIVSAPDGEQFDFPNFTFTVVDDQIRADVVYAYNAADINKPSVFIENILQVSSLVTSTIAPTTTAAATTATSLPSVTPTTRQDTVLVSVRLMFHVNSSVPTTVDVLGFVNQQLFNHFLNQTTLQHATYIKLGDTSFAIDLDFQITNVTLEETLTTNHTLAFTSQTYNNINDTVKSLLFKIVSAPDGEQFDFPNITFTVVEKQVRADIVYAFNAADITNPSVFIENILQVSGLVTSTIAPKTTAAATTATFLASVTTTTRSGTVVVLIRLVFNLNTLVPNEKDVINAVNKQLAIQYRTVTQVTLENATFIKLASTSFAIDLRFQLPNVSLEETLRTNDNATFTSETLSQLQEAIQSLLQNIVSQPGGKTFTFPNASFTVVGNELMANVMYVYNATENSVPSAFLDAILKISGLLTSTVAPTTTTSTTQHPASLLTTIFNTTSGEGFPGWALAIIIPCGIAIILIPLWILLACLLCGCCAAVRRRWHRRRSYNVQYTTRNGLF</sequence>
<evidence type="ECO:0000256" key="4">
    <source>
        <dbReference type="SAM" id="Phobius"/>
    </source>
</evidence>
<dbReference type="EMBL" id="JAGEUA010000002">
    <property type="protein sequence ID" value="KAL1006188.1"/>
    <property type="molecule type" value="Genomic_DNA"/>
</dbReference>
<keyword evidence="4" id="KW-0812">Transmembrane</keyword>
<feature type="transmembrane region" description="Helical" evidence="4">
    <location>
        <begin position="1549"/>
        <end position="1582"/>
    </location>
</feature>
<organism evidence="5 6">
    <name type="scientific">Umbra pygmaea</name>
    <name type="common">Eastern mudminnow</name>
    <dbReference type="NCBI Taxonomy" id="75934"/>
    <lineage>
        <taxon>Eukaryota</taxon>
        <taxon>Metazoa</taxon>
        <taxon>Chordata</taxon>
        <taxon>Craniata</taxon>
        <taxon>Vertebrata</taxon>
        <taxon>Euteleostomi</taxon>
        <taxon>Actinopterygii</taxon>
        <taxon>Neopterygii</taxon>
        <taxon>Teleostei</taxon>
        <taxon>Protacanthopterygii</taxon>
        <taxon>Esociformes</taxon>
        <taxon>Umbridae</taxon>
        <taxon>Umbra</taxon>
    </lineage>
</organism>
<reference evidence="5 6" key="1">
    <citation type="submission" date="2024-06" db="EMBL/GenBank/DDBJ databases">
        <authorList>
            <person name="Pan Q."/>
            <person name="Wen M."/>
            <person name="Jouanno E."/>
            <person name="Zahm M."/>
            <person name="Klopp C."/>
            <person name="Cabau C."/>
            <person name="Louis A."/>
            <person name="Berthelot C."/>
            <person name="Parey E."/>
            <person name="Roest Crollius H."/>
            <person name="Montfort J."/>
            <person name="Robinson-Rechavi M."/>
            <person name="Bouchez O."/>
            <person name="Lampietro C."/>
            <person name="Lopez Roques C."/>
            <person name="Donnadieu C."/>
            <person name="Postlethwait J."/>
            <person name="Bobe J."/>
            <person name="Verreycken H."/>
            <person name="Guiguen Y."/>
        </authorList>
    </citation>
    <scope>NUCLEOTIDE SEQUENCE [LARGE SCALE GENOMIC DNA]</scope>
    <source>
        <strain evidence="5">Up_M1</strain>
        <tissue evidence="5">Testis</tissue>
    </source>
</reference>
<dbReference type="Proteomes" id="UP001557470">
    <property type="component" value="Unassembled WGS sequence"/>
</dbReference>
<dbReference type="PANTHER" id="PTHR47246:SF1">
    <property type="entry name" value="MUCIN-19"/>
    <property type="match status" value="1"/>
</dbReference>
<dbReference type="PANTHER" id="PTHR47246">
    <property type="entry name" value="MUCIN-19"/>
    <property type="match status" value="1"/>
</dbReference>
<evidence type="ECO:0000256" key="1">
    <source>
        <dbReference type="ARBA" id="ARBA00004613"/>
    </source>
</evidence>
<evidence type="ECO:0000256" key="3">
    <source>
        <dbReference type="SAM" id="MobiDB-lite"/>
    </source>
</evidence>
<comment type="subcellular location">
    <subcellularLocation>
        <location evidence="1">Secreted</location>
    </subcellularLocation>
</comment>